<proteinExistence type="predicted"/>
<accession>A0A6N9HK19</accession>
<dbReference type="InterPro" id="IPR050109">
    <property type="entry name" value="HTH-type_TetR-like_transc_reg"/>
</dbReference>
<dbReference type="PROSITE" id="PS50977">
    <property type="entry name" value="HTH_TETR_2"/>
    <property type="match status" value="1"/>
</dbReference>
<comment type="caution">
    <text evidence="6">The sequence shown here is derived from an EMBL/GenBank/DDBJ whole genome shotgun (WGS) entry which is preliminary data.</text>
</comment>
<dbReference type="InterPro" id="IPR036271">
    <property type="entry name" value="Tet_transcr_reg_TetR-rel_C_sf"/>
</dbReference>
<evidence type="ECO:0000256" key="3">
    <source>
        <dbReference type="PROSITE-ProRule" id="PRU00335"/>
    </source>
</evidence>
<dbReference type="Pfam" id="PF17932">
    <property type="entry name" value="TetR_C_24"/>
    <property type="match status" value="1"/>
</dbReference>
<dbReference type="InterPro" id="IPR041490">
    <property type="entry name" value="KstR2_TetR_C"/>
</dbReference>
<keyword evidence="1" id="KW-0175">Coiled coil</keyword>
<evidence type="ECO:0000259" key="5">
    <source>
        <dbReference type="PROSITE" id="PS50977"/>
    </source>
</evidence>
<keyword evidence="7" id="KW-1185">Reference proteome</keyword>
<dbReference type="SUPFAM" id="SSF46689">
    <property type="entry name" value="Homeodomain-like"/>
    <property type="match status" value="1"/>
</dbReference>
<dbReference type="GO" id="GO:0000976">
    <property type="term" value="F:transcription cis-regulatory region binding"/>
    <property type="evidence" value="ECO:0007669"/>
    <property type="project" value="TreeGrafter"/>
</dbReference>
<evidence type="ECO:0000313" key="6">
    <source>
        <dbReference type="EMBL" id="MYN03577.1"/>
    </source>
</evidence>
<reference evidence="6 7" key="1">
    <citation type="submission" date="2019-12" db="EMBL/GenBank/DDBJ databases">
        <title>Novel species isolated from a subtropical stream in China.</title>
        <authorList>
            <person name="Lu H."/>
        </authorList>
    </citation>
    <scope>NUCLEOTIDE SEQUENCE [LARGE SCALE GENOMIC DNA]</scope>
    <source>
        <strain evidence="6 7">DS3</strain>
    </source>
</reference>
<dbReference type="InterPro" id="IPR009057">
    <property type="entry name" value="Homeodomain-like_sf"/>
</dbReference>
<protein>
    <submittedName>
        <fullName evidence="6">TetR family transcriptional regulator</fullName>
    </submittedName>
</protein>
<feature type="domain" description="HTH tetR-type" evidence="5">
    <location>
        <begin position="25"/>
        <end position="85"/>
    </location>
</feature>
<dbReference type="AlphaFoldDB" id="A0A6N9HK19"/>
<dbReference type="Pfam" id="PF00440">
    <property type="entry name" value="TetR_N"/>
    <property type="match status" value="1"/>
</dbReference>
<organism evidence="6 7">
    <name type="scientific">Pseudoduganella guangdongensis</name>
    <dbReference type="NCBI Taxonomy" id="2692179"/>
    <lineage>
        <taxon>Bacteria</taxon>
        <taxon>Pseudomonadati</taxon>
        <taxon>Pseudomonadota</taxon>
        <taxon>Betaproteobacteria</taxon>
        <taxon>Burkholderiales</taxon>
        <taxon>Oxalobacteraceae</taxon>
        <taxon>Telluria group</taxon>
        <taxon>Pseudoduganella</taxon>
    </lineage>
</organism>
<name>A0A6N9HK19_9BURK</name>
<dbReference type="InterPro" id="IPR001647">
    <property type="entry name" value="HTH_TetR"/>
</dbReference>
<evidence type="ECO:0000256" key="1">
    <source>
        <dbReference type="ARBA" id="ARBA00023054"/>
    </source>
</evidence>
<dbReference type="GO" id="GO:0003700">
    <property type="term" value="F:DNA-binding transcription factor activity"/>
    <property type="evidence" value="ECO:0007669"/>
    <property type="project" value="TreeGrafter"/>
</dbReference>
<dbReference type="PRINTS" id="PR00455">
    <property type="entry name" value="HTHTETR"/>
</dbReference>
<dbReference type="PANTHER" id="PTHR30055">
    <property type="entry name" value="HTH-TYPE TRANSCRIPTIONAL REGULATOR RUTR"/>
    <property type="match status" value="1"/>
</dbReference>
<dbReference type="Gene3D" id="1.10.357.10">
    <property type="entry name" value="Tetracycline Repressor, domain 2"/>
    <property type="match status" value="1"/>
</dbReference>
<keyword evidence="2 3" id="KW-0238">DNA-binding</keyword>
<dbReference type="Proteomes" id="UP000448575">
    <property type="component" value="Unassembled WGS sequence"/>
</dbReference>
<feature type="region of interest" description="Disordered" evidence="4">
    <location>
        <begin position="1"/>
        <end position="24"/>
    </location>
</feature>
<dbReference type="SUPFAM" id="SSF48498">
    <property type="entry name" value="Tetracyclin repressor-like, C-terminal domain"/>
    <property type="match status" value="1"/>
</dbReference>
<evidence type="ECO:0000313" key="7">
    <source>
        <dbReference type="Proteomes" id="UP000448575"/>
    </source>
</evidence>
<dbReference type="RefSeq" id="WP_161026546.1">
    <property type="nucleotide sequence ID" value="NZ_WWCJ01000010.1"/>
</dbReference>
<dbReference type="PANTHER" id="PTHR30055:SF183">
    <property type="entry name" value="NUCLEOID OCCLUSION FACTOR SLMA"/>
    <property type="match status" value="1"/>
</dbReference>
<evidence type="ECO:0000256" key="4">
    <source>
        <dbReference type="SAM" id="MobiDB-lite"/>
    </source>
</evidence>
<dbReference type="EMBL" id="WWCJ01000010">
    <property type="protein sequence ID" value="MYN03577.1"/>
    <property type="molecule type" value="Genomic_DNA"/>
</dbReference>
<sequence>MSTRTDPSPPAAPRRRGRPARGESDSLKPLLIAVSARLFRERGFDNTTVRDIAAAAGVQAGSWFYHFKSKQDILQAVIEQGMQQALSRIEQIAAQGLAPRDALRAMVHAHLETLLSPGQDFVHVMLYEWRALDAQAQLRIVAAKDRYEALWDAVLRELQASGEWPAPGKLDRLWLFGALNWSAQWYRREAGVSIDELAESALGFLLR</sequence>
<gene>
    <name evidence="6" type="ORF">GTP41_15885</name>
</gene>
<evidence type="ECO:0000256" key="2">
    <source>
        <dbReference type="ARBA" id="ARBA00023125"/>
    </source>
</evidence>
<feature type="DNA-binding region" description="H-T-H motif" evidence="3">
    <location>
        <begin position="48"/>
        <end position="67"/>
    </location>
</feature>